<reference evidence="2" key="1">
    <citation type="submission" date="2022-11" db="UniProtKB">
        <authorList>
            <consortium name="WormBaseParasite"/>
        </authorList>
    </citation>
    <scope>IDENTIFICATION</scope>
</reference>
<sequence>MRGSFENKMSRFFDDPWCHSLLQQAEMATVSKEMVYWKPLECNPETMNKLIRDIGVKGVHCEDLFGFDDELLNFIPRPHLALILCFADRGNANCNTFDIIDPYYSQLKKEGYTNPSDVFYMKQKIGNACGTFALLHSLANLRDSVDFGSGAFSNWLGKALPLSVEDRSHSLETDEQMAAAHDSCARAGETEIVNVVSNHFITFVNIKGTLYEFYSSKGFARETEIVNVVSNHFITFVNIKGTLYEFYSSKGFARPIGPTSEATFLKDVEKVVQELSKGLETVTFSAVVLVGDEHE</sequence>
<dbReference type="Proteomes" id="UP000887576">
    <property type="component" value="Unplaced"/>
</dbReference>
<organism evidence="1 2">
    <name type="scientific">Panagrolaimus sp. JU765</name>
    <dbReference type="NCBI Taxonomy" id="591449"/>
    <lineage>
        <taxon>Eukaryota</taxon>
        <taxon>Metazoa</taxon>
        <taxon>Ecdysozoa</taxon>
        <taxon>Nematoda</taxon>
        <taxon>Chromadorea</taxon>
        <taxon>Rhabditida</taxon>
        <taxon>Tylenchina</taxon>
        <taxon>Panagrolaimomorpha</taxon>
        <taxon>Panagrolaimoidea</taxon>
        <taxon>Panagrolaimidae</taxon>
        <taxon>Panagrolaimus</taxon>
    </lineage>
</organism>
<protein>
    <submittedName>
        <fullName evidence="2">Ubiquitin carboxyl-terminal hydrolase</fullName>
    </submittedName>
</protein>
<accession>A0AC34RBQ6</accession>
<evidence type="ECO:0000313" key="2">
    <source>
        <dbReference type="WBParaSite" id="JU765_v2.g5220.t2"/>
    </source>
</evidence>
<evidence type="ECO:0000313" key="1">
    <source>
        <dbReference type="Proteomes" id="UP000887576"/>
    </source>
</evidence>
<name>A0AC34RBQ6_9BILA</name>
<proteinExistence type="predicted"/>
<dbReference type="WBParaSite" id="JU765_v2.g5220.t2">
    <property type="protein sequence ID" value="JU765_v2.g5220.t2"/>
    <property type="gene ID" value="JU765_v2.g5220"/>
</dbReference>